<keyword evidence="9" id="KW-1185">Reference proteome</keyword>
<dbReference type="PANTHER" id="PTHR43605:SF10">
    <property type="entry name" value="ACYL-COA SYNTHETASE MEDIUM CHAIN FAMILY MEMBER 3"/>
    <property type="match status" value="1"/>
</dbReference>
<feature type="transmembrane region" description="Helical" evidence="5">
    <location>
        <begin position="111"/>
        <end position="129"/>
    </location>
</feature>
<dbReference type="InterPro" id="IPR051087">
    <property type="entry name" value="Mitochondrial_ACSM"/>
</dbReference>
<dbReference type="GeneID" id="36833485"/>
<reference evidence="8 9" key="1">
    <citation type="submission" date="2018-05" db="EMBL/GenBank/DDBJ databases">
        <title>Complete Genome Sequences of Extremely Thermoacidophilic, Metal-Mobilizing Type-Strain Members of the Archaeal Family Sulfolobaceae: Acidianus brierleyi DSM-1651T, Acidianus sulfidivorans DSM-18786T, Metallosphaera hakonensis DSM-7519T, and Metallosphaera prunae DSM-10039T.</title>
        <authorList>
            <person name="Counts J.A."/>
            <person name="Kelly R.M."/>
        </authorList>
    </citation>
    <scope>NUCLEOTIDE SEQUENCE [LARGE SCALE GENOMIC DNA]</scope>
    <source>
        <strain evidence="8 9">DSM 1651</strain>
    </source>
</reference>
<dbReference type="GO" id="GO:0015645">
    <property type="term" value="F:fatty acid ligase activity"/>
    <property type="evidence" value="ECO:0007669"/>
    <property type="project" value="TreeGrafter"/>
</dbReference>
<dbReference type="Pfam" id="PF00501">
    <property type="entry name" value="AMP-binding"/>
    <property type="match status" value="1"/>
</dbReference>
<name>A0A2U9II21_9CREN</name>
<comment type="similarity">
    <text evidence="1">Belongs to the ATP-dependent AMP-binding enzyme family.</text>
</comment>
<dbReference type="PANTHER" id="PTHR43605">
    <property type="entry name" value="ACYL-COENZYME A SYNTHETASE"/>
    <property type="match status" value="1"/>
</dbReference>
<evidence type="ECO:0000313" key="9">
    <source>
        <dbReference type="Proteomes" id="UP000248044"/>
    </source>
</evidence>
<dbReference type="KEGG" id="abri:DFR85_14975"/>
<dbReference type="PROSITE" id="PS00455">
    <property type="entry name" value="AMP_BINDING"/>
    <property type="match status" value="1"/>
</dbReference>
<keyword evidence="5" id="KW-0812">Transmembrane</keyword>
<dbReference type="GO" id="GO:0004321">
    <property type="term" value="F:fatty-acyl-CoA synthase activity"/>
    <property type="evidence" value="ECO:0007669"/>
    <property type="project" value="TreeGrafter"/>
</dbReference>
<keyword evidence="2" id="KW-0436">Ligase</keyword>
<accession>A0A2U9II21</accession>
<feature type="domain" description="AMP-binding enzyme C-terminal" evidence="7">
    <location>
        <begin position="461"/>
        <end position="539"/>
    </location>
</feature>
<dbReference type="GO" id="GO:0016405">
    <property type="term" value="F:CoA-ligase activity"/>
    <property type="evidence" value="ECO:0007669"/>
    <property type="project" value="UniProtKB-ARBA"/>
</dbReference>
<evidence type="ECO:0000256" key="1">
    <source>
        <dbReference type="ARBA" id="ARBA00006432"/>
    </source>
</evidence>
<dbReference type="Pfam" id="PF13193">
    <property type="entry name" value="AMP-binding_C"/>
    <property type="match status" value="1"/>
</dbReference>
<keyword evidence="5" id="KW-0472">Membrane</keyword>
<dbReference type="SUPFAM" id="SSF56801">
    <property type="entry name" value="Acetyl-CoA synthetase-like"/>
    <property type="match status" value="1"/>
</dbReference>
<evidence type="ECO:0000256" key="4">
    <source>
        <dbReference type="ARBA" id="ARBA00022840"/>
    </source>
</evidence>
<evidence type="ECO:0000256" key="5">
    <source>
        <dbReference type="SAM" id="Phobius"/>
    </source>
</evidence>
<dbReference type="InterPro" id="IPR025110">
    <property type="entry name" value="AMP-bd_C"/>
</dbReference>
<dbReference type="GO" id="GO:0005524">
    <property type="term" value="F:ATP binding"/>
    <property type="evidence" value="ECO:0007669"/>
    <property type="project" value="UniProtKB-KW"/>
</dbReference>
<evidence type="ECO:0000259" key="7">
    <source>
        <dbReference type="Pfam" id="PF13193"/>
    </source>
</evidence>
<dbReference type="InterPro" id="IPR045851">
    <property type="entry name" value="AMP-bd_C_sf"/>
</dbReference>
<evidence type="ECO:0000313" key="8">
    <source>
        <dbReference type="EMBL" id="AWR95693.1"/>
    </source>
</evidence>
<evidence type="ECO:0000256" key="3">
    <source>
        <dbReference type="ARBA" id="ARBA00022741"/>
    </source>
</evidence>
<keyword evidence="5" id="KW-1133">Transmembrane helix</keyword>
<gene>
    <name evidence="8" type="ORF">DFR85_14975</name>
</gene>
<evidence type="ECO:0000256" key="2">
    <source>
        <dbReference type="ARBA" id="ARBA00022598"/>
    </source>
</evidence>
<sequence length="561" mass="63255">MNIEIREKNNKISPILNDYDKVRKEFNWDSVERELTFSDGTINPAYFSIYQNIEKNENKVGLIWVGKKDEVRKISYHDLALNGSKIANSLKDLGFKNGDRIILFSRKVPELYFTMIGATLAGGILVPVFQSFGTEALKYRIENSGAHFILTHEELLGRVRDATSGLNVKIIVIDGNSNNNEYSFEDLKSTQKLYVERKRTKDPWFIIYTSGSTGRPKGIVQAQNTIALYYISGMYHFDLQDDVFWPTGDPAWVAGYASVWTGWLRRVPVVTLESKFNAEKWLSIIEEFKVSVWSTAPTALRLLKKELRYIKNDVSSLRFIHAGGEYVGPDLVTWTKDTFGVPLHEAYGQSETATYVICNIISLPIKVGSIGKPLPGIEALIVDEKGNPLPPNSQGILAFKPGFPGLFIGIWGNEDRYKEYFKGGYYLTGDLAYMDKDGYFWYLGRADDVIKVSGYRVGPAEIESVIAENPNVAEVAVIGIPDEERGNAIKAFIVLKKGISPSEQIKNEIQDWVRKNLAAHDVPKYIEFVDSLPHTMSGKILRRYLRAKELGQDVGDLSTLE</sequence>
<dbReference type="InterPro" id="IPR042099">
    <property type="entry name" value="ANL_N_sf"/>
</dbReference>
<protein>
    <submittedName>
        <fullName evidence="8">AMP-dependent synthetase</fullName>
    </submittedName>
</protein>
<dbReference type="GO" id="GO:0006633">
    <property type="term" value="P:fatty acid biosynthetic process"/>
    <property type="evidence" value="ECO:0007669"/>
    <property type="project" value="TreeGrafter"/>
</dbReference>
<dbReference type="InterPro" id="IPR000873">
    <property type="entry name" value="AMP-dep_synth/lig_dom"/>
</dbReference>
<dbReference type="Gene3D" id="3.30.300.30">
    <property type="match status" value="1"/>
</dbReference>
<dbReference type="InterPro" id="IPR020845">
    <property type="entry name" value="AMP-binding_CS"/>
</dbReference>
<evidence type="ECO:0000259" key="6">
    <source>
        <dbReference type="Pfam" id="PF00501"/>
    </source>
</evidence>
<keyword evidence="3" id="KW-0547">Nucleotide-binding</keyword>
<organism evidence="8 9">
    <name type="scientific">Acidianus brierleyi</name>
    <dbReference type="NCBI Taxonomy" id="41673"/>
    <lineage>
        <taxon>Archaea</taxon>
        <taxon>Thermoproteota</taxon>
        <taxon>Thermoprotei</taxon>
        <taxon>Sulfolobales</taxon>
        <taxon>Sulfolobaceae</taxon>
        <taxon>Acidianus</taxon>
    </lineage>
</organism>
<keyword evidence="4" id="KW-0067">ATP-binding</keyword>
<dbReference type="OrthoDB" id="193284at2157"/>
<dbReference type="RefSeq" id="WP_110271571.1">
    <property type="nucleotide sequence ID" value="NZ_CP029289.2"/>
</dbReference>
<dbReference type="GO" id="GO:0006637">
    <property type="term" value="P:acyl-CoA metabolic process"/>
    <property type="evidence" value="ECO:0007669"/>
    <property type="project" value="TreeGrafter"/>
</dbReference>
<feature type="domain" description="AMP-dependent synthetase/ligase" evidence="6">
    <location>
        <begin position="52"/>
        <end position="400"/>
    </location>
</feature>
<dbReference type="Proteomes" id="UP000248044">
    <property type="component" value="Chromosome"/>
</dbReference>
<proteinExistence type="inferred from homology"/>
<dbReference type="EMBL" id="CP029289">
    <property type="protein sequence ID" value="AWR95693.1"/>
    <property type="molecule type" value="Genomic_DNA"/>
</dbReference>
<dbReference type="Gene3D" id="3.40.50.12780">
    <property type="entry name" value="N-terminal domain of ligase-like"/>
    <property type="match status" value="1"/>
</dbReference>
<dbReference type="AlphaFoldDB" id="A0A2U9II21"/>